<evidence type="ECO:0000313" key="2">
    <source>
        <dbReference type="EMBL" id="GLD69093.1"/>
    </source>
</evidence>
<protein>
    <submittedName>
        <fullName evidence="2">Zinc finger protein 345-like isoform X1</fullName>
    </submittedName>
</protein>
<accession>A0AAD3RHC5</accession>
<dbReference type="AlphaFoldDB" id="A0AAD3RHC5"/>
<reference evidence="2" key="1">
    <citation type="submission" date="2022-08" db="EMBL/GenBank/DDBJ databases">
        <title>Genome sequencing of akame (Lates japonicus).</title>
        <authorList>
            <person name="Hashiguchi Y."/>
            <person name="Takahashi H."/>
        </authorList>
    </citation>
    <scope>NUCLEOTIDE SEQUENCE</scope>
    <source>
        <strain evidence="2">Kochi</strain>
    </source>
</reference>
<feature type="compositionally biased region" description="Basic and acidic residues" evidence="1">
    <location>
        <begin position="58"/>
        <end position="75"/>
    </location>
</feature>
<feature type="region of interest" description="Disordered" evidence="1">
    <location>
        <begin position="1"/>
        <end position="86"/>
    </location>
</feature>
<keyword evidence="3" id="KW-1185">Reference proteome</keyword>
<name>A0AAD3RHC5_LATJO</name>
<sequence>MQGNLVKHETHMDQPGGGVCGERVQSSDSLSDHLRSYRETVSGARALGPGALRRHKKIQQEDSKMSARSRTDLTHRATCPGAPEDP</sequence>
<organism evidence="2 3">
    <name type="scientific">Lates japonicus</name>
    <name type="common">Japanese lates</name>
    <dbReference type="NCBI Taxonomy" id="270547"/>
    <lineage>
        <taxon>Eukaryota</taxon>
        <taxon>Metazoa</taxon>
        <taxon>Chordata</taxon>
        <taxon>Craniata</taxon>
        <taxon>Vertebrata</taxon>
        <taxon>Euteleostomi</taxon>
        <taxon>Actinopterygii</taxon>
        <taxon>Neopterygii</taxon>
        <taxon>Teleostei</taxon>
        <taxon>Neoteleostei</taxon>
        <taxon>Acanthomorphata</taxon>
        <taxon>Carangaria</taxon>
        <taxon>Carangaria incertae sedis</taxon>
        <taxon>Centropomidae</taxon>
        <taxon>Lates</taxon>
    </lineage>
</organism>
<dbReference type="EMBL" id="BRZM01000168">
    <property type="protein sequence ID" value="GLD69093.1"/>
    <property type="molecule type" value="Genomic_DNA"/>
</dbReference>
<comment type="caution">
    <text evidence="2">The sequence shown here is derived from an EMBL/GenBank/DDBJ whole genome shotgun (WGS) entry which is preliminary data.</text>
</comment>
<evidence type="ECO:0000256" key="1">
    <source>
        <dbReference type="SAM" id="MobiDB-lite"/>
    </source>
</evidence>
<evidence type="ECO:0000313" key="3">
    <source>
        <dbReference type="Proteomes" id="UP001279410"/>
    </source>
</evidence>
<dbReference type="Proteomes" id="UP001279410">
    <property type="component" value="Unassembled WGS sequence"/>
</dbReference>
<feature type="compositionally biased region" description="Basic and acidic residues" evidence="1">
    <location>
        <begin position="1"/>
        <end position="12"/>
    </location>
</feature>
<proteinExistence type="predicted"/>
<gene>
    <name evidence="2" type="ORF">AKAME5_002040600</name>
</gene>